<keyword evidence="2" id="KW-0378">Hydrolase</keyword>
<evidence type="ECO:0000256" key="1">
    <source>
        <dbReference type="ARBA" id="ARBA00005336"/>
    </source>
</evidence>
<dbReference type="PANTHER" id="PTHR30480">
    <property type="entry name" value="BETA-HEXOSAMINIDASE-RELATED"/>
    <property type="match status" value="1"/>
</dbReference>
<dbReference type="Gene3D" id="3.20.20.300">
    <property type="entry name" value="Glycoside hydrolase, family 3, N-terminal domain"/>
    <property type="match status" value="1"/>
</dbReference>
<dbReference type="PROSITE" id="PS00775">
    <property type="entry name" value="GLYCOSYL_HYDROL_F3"/>
    <property type="match status" value="1"/>
</dbReference>
<feature type="domain" description="Glycoside hydrolase family 3 N-terminal" evidence="4">
    <location>
        <begin position="13"/>
        <end position="314"/>
    </location>
</feature>
<dbReference type="InterPro" id="IPR019800">
    <property type="entry name" value="Glyco_hydro_3_AS"/>
</dbReference>
<dbReference type="GO" id="GO:0009254">
    <property type="term" value="P:peptidoglycan turnover"/>
    <property type="evidence" value="ECO:0007669"/>
    <property type="project" value="TreeGrafter"/>
</dbReference>
<dbReference type="Proteomes" id="UP000642748">
    <property type="component" value="Unassembled WGS sequence"/>
</dbReference>
<protein>
    <submittedName>
        <fullName evidence="5">Beta-glucosidase</fullName>
    </submittedName>
</protein>
<dbReference type="PANTHER" id="PTHR30480:SF16">
    <property type="entry name" value="GLYCOSIDE HYDROLASE FAMILY 3 DOMAIN PROTEIN"/>
    <property type="match status" value="1"/>
</dbReference>
<comment type="caution">
    <text evidence="5">The sequence shown here is derived from an EMBL/GenBank/DDBJ whole genome shotgun (WGS) entry which is preliminary data.</text>
</comment>
<dbReference type="EMBL" id="BONZ01000026">
    <property type="protein sequence ID" value="GIH14532.1"/>
    <property type="molecule type" value="Genomic_DNA"/>
</dbReference>
<sequence>MIGTPITGPTALEDTMRQYHLGSVFLSGHAPLAASAVTQSIKSLQSTARAAGDLPVHVALDQEGGEVQSLRGSDFPAIPSAVAQGKLSTTALRGQTTDWAKRLAHVGVTLDLAPVADTVPAGTADSNPPIGELDRQYGSTPSGVAQDVSTVVTAVQSAGVLTTLKHFPGLGRVTANTDTSTHAVDNKTTATDSFLEPFTSGIRAGTAAVMISSASYPKLDSHAIAPFSSAIVTGLLRQRLGFTGLIISDDLGAAVAPSAVPVGQRAVRFLQAGGDVVLTVKTSDAGPMEDALVTAAKGSATFAARLHDAARHVIASKVRAGLVDC</sequence>
<keyword evidence="6" id="KW-1185">Reference proteome</keyword>
<dbReference type="InterPro" id="IPR017853">
    <property type="entry name" value="GH"/>
</dbReference>
<evidence type="ECO:0000259" key="4">
    <source>
        <dbReference type="Pfam" id="PF00933"/>
    </source>
</evidence>
<dbReference type="InterPro" id="IPR001764">
    <property type="entry name" value="Glyco_hydro_3_N"/>
</dbReference>
<evidence type="ECO:0000313" key="6">
    <source>
        <dbReference type="Proteomes" id="UP000642748"/>
    </source>
</evidence>
<evidence type="ECO:0000313" key="5">
    <source>
        <dbReference type="EMBL" id="GIH14532.1"/>
    </source>
</evidence>
<dbReference type="SUPFAM" id="SSF51445">
    <property type="entry name" value="(Trans)glycosidases"/>
    <property type="match status" value="1"/>
</dbReference>
<keyword evidence="3" id="KW-0326">Glycosidase</keyword>
<accession>A0A8J3VQ18</accession>
<dbReference type="AlphaFoldDB" id="A0A8J3VQ18"/>
<evidence type="ECO:0000256" key="3">
    <source>
        <dbReference type="ARBA" id="ARBA00023295"/>
    </source>
</evidence>
<proteinExistence type="inferred from homology"/>
<dbReference type="GO" id="GO:0005975">
    <property type="term" value="P:carbohydrate metabolic process"/>
    <property type="evidence" value="ECO:0007669"/>
    <property type="project" value="InterPro"/>
</dbReference>
<evidence type="ECO:0000256" key="2">
    <source>
        <dbReference type="ARBA" id="ARBA00022801"/>
    </source>
</evidence>
<gene>
    <name evidence="5" type="ORF">Raf01_27040</name>
</gene>
<dbReference type="GO" id="GO:0004553">
    <property type="term" value="F:hydrolase activity, hydrolyzing O-glycosyl compounds"/>
    <property type="evidence" value="ECO:0007669"/>
    <property type="project" value="InterPro"/>
</dbReference>
<reference evidence="5" key="1">
    <citation type="submission" date="2021-01" db="EMBL/GenBank/DDBJ databases">
        <title>Whole genome shotgun sequence of Rugosimonospora africana NBRC 104875.</title>
        <authorList>
            <person name="Komaki H."/>
            <person name="Tamura T."/>
        </authorList>
    </citation>
    <scope>NUCLEOTIDE SEQUENCE</scope>
    <source>
        <strain evidence="5">NBRC 104875</strain>
    </source>
</reference>
<comment type="similarity">
    <text evidence="1">Belongs to the glycosyl hydrolase 3 family.</text>
</comment>
<dbReference type="InterPro" id="IPR050226">
    <property type="entry name" value="NagZ_Beta-hexosaminidase"/>
</dbReference>
<dbReference type="InterPro" id="IPR036962">
    <property type="entry name" value="Glyco_hydro_3_N_sf"/>
</dbReference>
<organism evidence="5 6">
    <name type="scientific">Rugosimonospora africana</name>
    <dbReference type="NCBI Taxonomy" id="556532"/>
    <lineage>
        <taxon>Bacteria</taxon>
        <taxon>Bacillati</taxon>
        <taxon>Actinomycetota</taxon>
        <taxon>Actinomycetes</taxon>
        <taxon>Micromonosporales</taxon>
        <taxon>Micromonosporaceae</taxon>
        <taxon>Rugosimonospora</taxon>
    </lineage>
</organism>
<dbReference type="Pfam" id="PF00933">
    <property type="entry name" value="Glyco_hydro_3"/>
    <property type="match status" value="1"/>
</dbReference>
<name>A0A8J3VQ18_9ACTN</name>